<evidence type="ECO:0000256" key="4">
    <source>
        <dbReference type="ARBA" id="ARBA00023172"/>
    </source>
</evidence>
<dbReference type="Proteomes" id="UP000078390">
    <property type="component" value="Unassembled WGS sequence"/>
</dbReference>
<dbReference type="PANTHER" id="PTHR30563">
    <property type="entry name" value="DNA RECOMBINATION PROTEIN RMUC"/>
    <property type="match status" value="1"/>
</dbReference>
<proteinExistence type="inferred from homology"/>
<dbReference type="AlphaFoldDB" id="A0A179D1L6"/>
<evidence type="ECO:0000256" key="1">
    <source>
        <dbReference type="ARBA" id="ARBA00003416"/>
    </source>
</evidence>
<comment type="function">
    <text evidence="1">Involved in DNA recombination.</text>
</comment>
<comment type="similarity">
    <text evidence="2">Belongs to the RmuC family.</text>
</comment>
<dbReference type="STRING" id="999894.TDIS_1963"/>
<sequence>MFPEWGYLLMGFLIGGGALWLHAKRERNELFQKFEGLQEELIQKKTELAQLSERLAREEQYREKLETEKAELFERLEEAQKELALRQAEIAKLKERITQEEEHFREKLEIIEKAQKELENTFKALSSEIFQKNTENFLKLAQDRLSVFREEIQGQLKAKEEAIDRLTQPIKEALEKVNREIKEMEEKREGAYKSLQESLRNLVEVYLPRLQKETENLSRALRQPRIRGRWGEIQLKRVVEMVGMLPKCDFEEQTSFSTDERTLRPDMIIRLPGGRIIAVDAKVPFEVYIEAIEEENEDEAHKKIQEYVAGLKNHIKSLSQKRYWEAIESRWQKSPEFVILFLPAEGLFSAALKSDPEIVEFGAKHKVLLATPITLIAILKAVAYAWQEQELAENAREIAHLGKQLYERLRVLTEHFNDLGNRLKQAVEAYNKTVRSYESRILVTARKFEDFRMISPEKKIPDLTEISTYPLEK</sequence>
<evidence type="ECO:0000313" key="6">
    <source>
        <dbReference type="EMBL" id="OAQ19964.1"/>
    </source>
</evidence>
<feature type="coiled-coil region" evidence="5">
    <location>
        <begin position="167"/>
        <end position="201"/>
    </location>
</feature>
<organism evidence="6 7">
    <name type="scientific">Thermosulfurimonas dismutans</name>
    <dbReference type="NCBI Taxonomy" id="999894"/>
    <lineage>
        <taxon>Bacteria</taxon>
        <taxon>Pseudomonadati</taxon>
        <taxon>Thermodesulfobacteriota</taxon>
        <taxon>Thermodesulfobacteria</taxon>
        <taxon>Thermodesulfobacteriales</taxon>
        <taxon>Thermodesulfobacteriaceae</taxon>
        <taxon>Thermosulfurimonas</taxon>
    </lineage>
</organism>
<comment type="caution">
    <text evidence="6">The sequence shown here is derived from an EMBL/GenBank/DDBJ whole genome shotgun (WGS) entry which is preliminary data.</text>
</comment>
<accession>A0A179D1L6</accession>
<dbReference type="PANTHER" id="PTHR30563:SF0">
    <property type="entry name" value="DNA RECOMBINATION PROTEIN RMUC"/>
    <property type="match status" value="1"/>
</dbReference>
<protein>
    <submittedName>
        <fullName evidence="6">DNA recombination protein RmuC</fullName>
    </submittedName>
</protein>
<keyword evidence="7" id="KW-1185">Reference proteome</keyword>
<dbReference type="GO" id="GO:0006310">
    <property type="term" value="P:DNA recombination"/>
    <property type="evidence" value="ECO:0007669"/>
    <property type="project" value="UniProtKB-KW"/>
</dbReference>
<dbReference type="OrthoDB" id="370725at2"/>
<feature type="coiled-coil region" evidence="5">
    <location>
        <begin position="27"/>
        <end position="128"/>
    </location>
</feature>
<gene>
    <name evidence="6" type="ORF">TDIS_1963</name>
</gene>
<evidence type="ECO:0000313" key="7">
    <source>
        <dbReference type="Proteomes" id="UP000078390"/>
    </source>
</evidence>
<dbReference type="EMBL" id="LWLG01000019">
    <property type="protein sequence ID" value="OAQ19964.1"/>
    <property type="molecule type" value="Genomic_DNA"/>
</dbReference>
<evidence type="ECO:0000256" key="3">
    <source>
        <dbReference type="ARBA" id="ARBA00023054"/>
    </source>
</evidence>
<reference evidence="6 7" key="1">
    <citation type="submission" date="2016-04" db="EMBL/GenBank/DDBJ databases">
        <title>Genome analysis of Thermosulfurimonas dismutans, the first thermophilic sulfur-disproportionating bacterium of the phylum Thermodesulfobacteria.</title>
        <authorList>
            <person name="Mardanov A.V."/>
            <person name="Beletsky A.V."/>
            <person name="Kadnikov V.V."/>
            <person name="Slobodkin A.I."/>
            <person name="Ravin N.V."/>
        </authorList>
    </citation>
    <scope>NUCLEOTIDE SEQUENCE [LARGE SCALE GENOMIC DNA]</scope>
    <source>
        <strain evidence="6 7">S95</strain>
    </source>
</reference>
<evidence type="ECO:0000256" key="5">
    <source>
        <dbReference type="SAM" id="Coils"/>
    </source>
</evidence>
<dbReference type="InterPro" id="IPR003798">
    <property type="entry name" value="DNA_recombination_RmuC"/>
</dbReference>
<dbReference type="PATRIC" id="fig|999894.6.peg.1959"/>
<evidence type="ECO:0000256" key="2">
    <source>
        <dbReference type="ARBA" id="ARBA00009840"/>
    </source>
</evidence>
<keyword evidence="3 5" id="KW-0175">Coiled coil</keyword>
<dbReference type="RefSeq" id="WP_068671700.1">
    <property type="nucleotide sequence ID" value="NZ_LWLG01000019.1"/>
</dbReference>
<keyword evidence="4" id="KW-0233">DNA recombination</keyword>
<name>A0A179D1L6_9BACT</name>
<dbReference type="Pfam" id="PF02646">
    <property type="entry name" value="RmuC"/>
    <property type="match status" value="1"/>
</dbReference>